<keyword evidence="3" id="KW-1185">Reference proteome</keyword>
<organism evidence="2 3">
    <name type="scientific">Truncatella angustata</name>
    <dbReference type="NCBI Taxonomy" id="152316"/>
    <lineage>
        <taxon>Eukaryota</taxon>
        <taxon>Fungi</taxon>
        <taxon>Dikarya</taxon>
        <taxon>Ascomycota</taxon>
        <taxon>Pezizomycotina</taxon>
        <taxon>Sordariomycetes</taxon>
        <taxon>Xylariomycetidae</taxon>
        <taxon>Amphisphaeriales</taxon>
        <taxon>Sporocadaceae</taxon>
        <taxon>Truncatella</taxon>
    </lineage>
</organism>
<feature type="compositionally biased region" description="Low complexity" evidence="1">
    <location>
        <begin position="77"/>
        <end position="86"/>
    </location>
</feature>
<feature type="region of interest" description="Disordered" evidence="1">
    <location>
        <begin position="76"/>
        <end position="97"/>
    </location>
</feature>
<accession>A0A9P8UND5</accession>
<dbReference type="EMBL" id="JAGPXC010000003">
    <property type="protein sequence ID" value="KAH6655382.1"/>
    <property type="molecule type" value="Genomic_DNA"/>
</dbReference>
<name>A0A9P8UND5_9PEZI</name>
<proteinExistence type="predicted"/>
<evidence type="ECO:0000313" key="2">
    <source>
        <dbReference type="EMBL" id="KAH6655382.1"/>
    </source>
</evidence>
<dbReference type="RefSeq" id="XP_045959647.1">
    <property type="nucleotide sequence ID" value="XM_046095654.1"/>
</dbReference>
<dbReference type="Proteomes" id="UP000758603">
    <property type="component" value="Unassembled WGS sequence"/>
</dbReference>
<gene>
    <name evidence="2" type="ORF">BKA67DRAFT_235138</name>
</gene>
<dbReference type="OrthoDB" id="4737775at2759"/>
<sequence>MENAEQELKRRRERGRVAQAALRKRQAKAAQEIQHENGQLREALSAITNVACRDDRSDLLAVIRQAADASGIDTSHLELSNSSSSKGESETDYANHGSKPVFKATRCMMWLNPMRYMRINDPPEDIIPYLGPAANTLAGKLFWAVLEHAISNCHHVHHPTAHGTLHRNPSFKRMVEHTTALGDVSDDFMRAMIEARLEYRKLGFISAEYASAAEPDAGRVMRRKVVEDYMKRGENADVWLNPMAVEARAREILGSHGFTKLKHAAESPNNNAQHTILSSAVNKLIEHYMCFGDGPRWNIEVVDGTFTKWRPETTK</sequence>
<evidence type="ECO:0000256" key="1">
    <source>
        <dbReference type="SAM" id="MobiDB-lite"/>
    </source>
</evidence>
<dbReference type="AlphaFoldDB" id="A0A9P8UND5"/>
<dbReference type="GeneID" id="70124547"/>
<comment type="caution">
    <text evidence="2">The sequence shown here is derived from an EMBL/GenBank/DDBJ whole genome shotgun (WGS) entry which is preliminary data.</text>
</comment>
<reference evidence="2" key="1">
    <citation type="journal article" date="2021" name="Nat. Commun.">
        <title>Genetic determinants of endophytism in the Arabidopsis root mycobiome.</title>
        <authorList>
            <person name="Mesny F."/>
            <person name="Miyauchi S."/>
            <person name="Thiergart T."/>
            <person name="Pickel B."/>
            <person name="Atanasova L."/>
            <person name="Karlsson M."/>
            <person name="Huettel B."/>
            <person name="Barry K.W."/>
            <person name="Haridas S."/>
            <person name="Chen C."/>
            <person name="Bauer D."/>
            <person name="Andreopoulos W."/>
            <person name="Pangilinan J."/>
            <person name="LaButti K."/>
            <person name="Riley R."/>
            <person name="Lipzen A."/>
            <person name="Clum A."/>
            <person name="Drula E."/>
            <person name="Henrissat B."/>
            <person name="Kohler A."/>
            <person name="Grigoriev I.V."/>
            <person name="Martin F.M."/>
            <person name="Hacquard S."/>
        </authorList>
    </citation>
    <scope>NUCLEOTIDE SEQUENCE</scope>
    <source>
        <strain evidence="2">MPI-SDFR-AT-0073</strain>
    </source>
</reference>
<evidence type="ECO:0000313" key="3">
    <source>
        <dbReference type="Proteomes" id="UP000758603"/>
    </source>
</evidence>
<protein>
    <submittedName>
        <fullName evidence="2">Uncharacterized protein</fullName>
    </submittedName>
</protein>